<dbReference type="SUPFAM" id="SSF57783">
    <property type="entry name" value="Zinc beta-ribbon"/>
    <property type="match status" value="1"/>
</dbReference>
<dbReference type="InterPro" id="IPR003618">
    <property type="entry name" value="TFIIS_cen_dom"/>
</dbReference>
<evidence type="ECO:0000313" key="12">
    <source>
        <dbReference type="EMBL" id="CRZ04758.1"/>
    </source>
</evidence>
<dbReference type="PROSITE" id="PS51321">
    <property type="entry name" value="TFIIS_CENTRAL"/>
    <property type="match status" value="1"/>
</dbReference>
<dbReference type="InterPro" id="IPR036575">
    <property type="entry name" value="TFIIS_cen_dom_sf"/>
</dbReference>
<evidence type="ECO:0000256" key="2">
    <source>
        <dbReference type="ARBA" id="ARBA00022723"/>
    </source>
</evidence>
<organism evidence="12">
    <name type="scientific">Spongospora subterranea</name>
    <dbReference type="NCBI Taxonomy" id="70186"/>
    <lineage>
        <taxon>Eukaryota</taxon>
        <taxon>Sar</taxon>
        <taxon>Rhizaria</taxon>
        <taxon>Endomyxa</taxon>
        <taxon>Phytomyxea</taxon>
        <taxon>Plasmodiophorida</taxon>
        <taxon>Plasmodiophoridae</taxon>
        <taxon>Spongospora</taxon>
    </lineage>
</organism>
<feature type="domain" description="TFIIS-type" evidence="9">
    <location>
        <begin position="251"/>
        <end position="277"/>
    </location>
</feature>
<evidence type="ECO:0000259" key="9">
    <source>
        <dbReference type="PROSITE" id="PS51133"/>
    </source>
</evidence>
<evidence type="ECO:0000256" key="5">
    <source>
        <dbReference type="ARBA" id="ARBA00023242"/>
    </source>
</evidence>
<evidence type="ECO:0000256" key="6">
    <source>
        <dbReference type="PROSITE-ProRule" id="PRU00472"/>
    </source>
</evidence>
<dbReference type="GO" id="GO:0005634">
    <property type="term" value="C:nucleus"/>
    <property type="evidence" value="ECO:0007669"/>
    <property type="project" value="UniProtKB-SubCell"/>
</dbReference>
<dbReference type="Gene3D" id="1.20.930.10">
    <property type="entry name" value="Conserved domain common to transcription factors TFIIS, elongin A, CRSP70"/>
    <property type="match status" value="1"/>
</dbReference>
<evidence type="ECO:0000256" key="3">
    <source>
        <dbReference type="ARBA" id="ARBA00022771"/>
    </source>
</evidence>
<evidence type="ECO:0000259" key="11">
    <source>
        <dbReference type="PROSITE" id="PS51321"/>
    </source>
</evidence>
<comment type="subcellular location">
    <subcellularLocation>
        <location evidence="1 7">Nucleus</location>
    </subcellularLocation>
</comment>
<evidence type="ECO:0000259" key="10">
    <source>
        <dbReference type="PROSITE" id="PS51319"/>
    </source>
</evidence>
<sequence length="277" mass="30908">MAMASQDQGAISDLQRLLTEATFDSNEKDIMTVLTSLSKQKIDLDILKQTGIGVTVGRLRKHSNMQIKTLAMTLVKSWKGAVTPKPRSSLSTDSIGLRSEPSSGQQSPRDLTPPSTPAPSLHNEMMRDFKTGDSVRDKIRSLLSASLTNLSDESDKMFVAIQIEDGLYRHFGDTLKGYRNQFRAIVFNLKDKTNPEFASDVCKGKIHPADLAQLDSKEMASSELKAARADRHYESKQEMRSDLNRGMGATDMFKCGRCRKSETTFYQMQTRSADEPM</sequence>
<feature type="region of interest" description="Disordered" evidence="8">
    <location>
        <begin position="82"/>
        <end position="124"/>
    </location>
</feature>
<dbReference type="PROSITE" id="PS51319">
    <property type="entry name" value="TFIIS_N"/>
    <property type="match status" value="1"/>
</dbReference>
<feature type="domain" description="TFIIS central" evidence="11">
    <location>
        <begin position="135"/>
        <end position="247"/>
    </location>
</feature>
<feature type="compositionally biased region" description="Polar residues" evidence="8">
    <location>
        <begin position="86"/>
        <end position="109"/>
    </location>
</feature>
<reference evidence="12" key="1">
    <citation type="submission" date="2015-04" db="EMBL/GenBank/DDBJ databases">
        <title>The genome sequence of the plant pathogenic Rhizarian Plasmodiophora brassicae reveals insights in its biotrophic life cycle and the origin of chitin synthesis.</title>
        <authorList>
            <person name="Schwelm A."/>
            <person name="Fogelqvist J."/>
            <person name="Knaust A."/>
            <person name="Julke S."/>
            <person name="Lilja T."/>
            <person name="Dhandapani V."/>
            <person name="Bonilla-Rosso G."/>
            <person name="Karlsson M."/>
            <person name="Shevchenko A."/>
            <person name="Choi S.R."/>
            <person name="Kim H.G."/>
            <person name="Park J.Y."/>
            <person name="Lim Y.P."/>
            <person name="Ludwig-Muller J."/>
            <person name="Dixelius C."/>
        </authorList>
    </citation>
    <scope>NUCLEOTIDE SEQUENCE</scope>
    <source>
        <tissue evidence="12">Potato root galls</tissue>
    </source>
</reference>
<keyword evidence="3 6" id="KW-0863">Zinc-finger</keyword>
<dbReference type="PIRSF" id="PIRSF006704">
    <property type="entry name" value="TF_IIS"/>
    <property type="match status" value="1"/>
</dbReference>
<dbReference type="GO" id="GO:0006351">
    <property type="term" value="P:DNA-templated transcription"/>
    <property type="evidence" value="ECO:0007669"/>
    <property type="project" value="InterPro"/>
</dbReference>
<feature type="non-terminal residue" evidence="12">
    <location>
        <position position="277"/>
    </location>
</feature>
<dbReference type="PANTHER" id="PTHR11477">
    <property type="entry name" value="TRANSCRIPTION FACTOR S-II ZINC FINGER DOMAIN-CONTAINING PROTEIN"/>
    <property type="match status" value="1"/>
</dbReference>
<feature type="domain" description="TFIIS N-terminal" evidence="10">
    <location>
        <begin position="12"/>
        <end position="85"/>
    </location>
</feature>
<dbReference type="InterPro" id="IPR035441">
    <property type="entry name" value="TFIIS/LEDGF_dom_sf"/>
</dbReference>
<dbReference type="GO" id="GO:0008270">
    <property type="term" value="F:zinc ion binding"/>
    <property type="evidence" value="ECO:0007669"/>
    <property type="project" value="UniProtKB-KW"/>
</dbReference>
<protein>
    <recommendedName>
        <fullName evidence="13">TFIIS N-terminal domain-containing protein</fullName>
    </recommendedName>
</protein>
<dbReference type="EMBL" id="HACM01004316">
    <property type="protein sequence ID" value="CRZ04758.1"/>
    <property type="molecule type" value="Transcribed_RNA"/>
</dbReference>
<evidence type="ECO:0000256" key="7">
    <source>
        <dbReference type="PROSITE-ProRule" id="PRU00649"/>
    </source>
</evidence>
<evidence type="ECO:0000256" key="8">
    <source>
        <dbReference type="SAM" id="MobiDB-lite"/>
    </source>
</evidence>
<dbReference type="Gene3D" id="2.20.25.10">
    <property type="match status" value="1"/>
</dbReference>
<accession>A0A0H5QRV4</accession>
<evidence type="ECO:0008006" key="13">
    <source>
        <dbReference type="Google" id="ProtNLM"/>
    </source>
</evidence>
<dbReference type="Pfam" id="PF07500">
    <property type="entry name" value="TFIIS_M"/>
    <property type="match status" value="1"/>
</dbReference>
<evidence type="ECO:0000256" key="1">
    <source>
        <dbReference type="ARBA" id="ARBA00004123"/>
    </source>
</evidence>
<dbReference type="SMART" id="SM00510">
    <property type="entry name" value="TFS2M"/>
    <property type="match status" value="1"/>
</dbReference>
<dbReference type="SUPFAM" id="SSF46942">
    <property type="entry name" value="Elongation factor TFIIS domain 2"/>
    <property type="match status" value="1"/>
</dbReference>
<dbReference type="PROSITE" id="PS51133">
    <property type="entry name" value="ZF_TFIIS_2"/>
    <property type="match status" value="1"/>
</dbReference>
<dbReference type="CDD" id="cd00183">
    <property type="entry name" value="TFIIS_I"/>
    <property type="match status" value="1"/>
</dbReference>
<dbReference type="SMART" id="SM00440">
    <property type="entry name" value="ZnF_C2C2"/>
    <property type="match status" value="1"/>
</dbReference>
<proteinExistence type="predicted"/>
<name>A0A0H5QRV4_9EUKA</name>
<keyword evidence="5 7" id="KW-0539">Nucleus</keyword>
<dbReference type="Pfam" id="PF01096">
    <property type="entry name" value="Zn_ribbon_TFIIS"/>
    <property type="match status" value="1"/>
</dbReference>
<dbReference type="GO" id="GO:0003676">
    <property type="term" value="F:nucleic acid binding"/>
    <property type="evidence" value="ECO:0007669"/>
    <property type="project" value="InterPro"/>
</dbReference>
<dbReference type="SUPFAM" id="SSF47676">
    <property type="entry name" value="Conserved domain common to transcription factors TFIIS, elongin A, CRSP70"/>
    <property type="match status" value="1"/>
</dbReference>
<dbReference type="InterPro" id="IPR001222">
    <property type="entry name" value="Znf_TFIIS"/>
</dbReference>
<keyword evidence="4" id="KW-0862">Zinc</keyword>
<dbReference type="CDD" id="cd13749">
    <property type="entry name" value="Zn-ribbon_TFIIS"/>
    <property type="match status" value="1"/>
</dbReference>
<dbReference type="InterPro" id="IPR035100">
    <property type="entry name" value="TF_IIS-typ"/>
</dbReference>
<dbReference type="Gene3D" id="1.10.472.30">
    <property type="entry name" value="Transcription elongation factor S-II, central domain"/>
    <property type="match status" value="1"/>
</dbReference>
<dbReference type="PANTHER" id="PTHR11477:SF0">
    <property type="entry name" value="IP08861P-RELATED"/>
    <property type="match status" value="1"/>
</dbReference>
<dbReference type="SMART" id="SM00509">
    <property type="entry name" value="TFS2N"/>
    <property type="match status" value="1"/>
</dbReference>
<evidence type="ECO:0000256" key="4">
    <source>
        <dbReference type="ARBA" id="ARBA00022833"/>
    </source>
</evidence>
<dbReference type="Pfam" id="PF08711">
    <property type="entry name" value="Med26"/>
    <property type="match status" value="1"/>
</dbReference>
<dbReference type="AlphaFoldDB" id="A0A0H5QRV4"/>
<dbReference type="InterPro" id="IPR017923">
    <property type="entry name" value="TFIIS_N"/>
</dbReference>
<keyword evidence="2" id="KW-0479">Metal-binding</keyword>
<dbReference type="InterPro" id="IPR003617">
    <property type="entry name" value="TFIIS/CRSP70_N_sub"/>
</dbReference>